<dbReference type="PANTHER" id="PTHR36336:SF1">
    <property type="entry name" value="OS09G0560400 PROTEIN"/>
    <property type="match status" value="1"/>
</dbReference>
<dbReference type="EMBL" id="CP136893">
    <property type="protein sequence ID" value="WOL05640.1"/>
    <property type="molecule type" value="Genomic_DNA"/>
</dbReference>
<dbReference type="Proteomes" id="UP001327560">
    <property type="component" value="Chromosome 4"/>
</dbReference>
<proteinExistence type="predicted"/>
<keyword evidence="3" id="KW-1185">Reference proteome</keyword>
<evidence type="ECO:0000313" key="3">
    <source>
        <dbReference type="Proteomes" id="UP001327560"/>
    </source>
</evidence>
<dbReference type="AlphaFoldDB" id="A0AAQ3QEP3"/>
<evidence type="ECO:0000313" key="2">
    <source>
        <dbReference type="EMBL" id="WOL05640.1"/>
    </source>
</evidence>
<name>A0AAQ3QEP3_9LILI</name>
<feature type="transmembrane region" description="Helical" evidence="1">
    <location>
        <begin position="210"/>
        <end position="232"/>
    </location>
</feature>
<gene>
    <name evidence="2" type="ORF">Cni_G14369</name>
</gene>
<accession>A0AAQ3QEP3</accession>
<sequence length="255" mass="27984">MRSGSDNHVDITTIRNPQSMFGPANRGWEGGMGSRCAGTVQASRWPVLLLLAFASFWWSIPSARGEAVDGGSGRQGEGDGAAAAAGGVGRGRLLLSFQESRGNSSFRCSPSGPCLPCQYSEKNDNKYRCSETGYRVPLKCIHIKDSIEEAKKVNARRKLFYLQENALTMQKQLFTTLNNYKWRKLLAATNGEESYITYRSCIPVDSQEKLSVLGFEVIMIGLLLISGSVVYLRQKRTAVMSGVAPTRIPTSAPRF</sequence>
<dbReference type="PANTHER" id="PTHR36336">
    <property type="entry name" value="OS09G0560400 PROTEIN"/>
    <property type="match status" value="1"/>
</dbReference>
<protein>
    <submittedName>
        <fullName evidence="2">Uncharacterized protein</fullName>
    </submittedName>
</protein>
<reference evidence="2 3" key="1">
    <citation type="submission" date="2023-10" db="EMBL/GenBank/DDBJ databases">
        <title>Chromosome-scale genome assembly provides insights into flower coloration mechanisms of Canna indica.</title>
        <authorList>
            <person name="Li C."/>
        </authorList>
    </citation>
    <scope>NUCLEOTIDE SEQUENCE [LARGE SCALE GENOMIC DNA]</scope>
    <source>
        <tissue evidence="2">Flower</tissue>
    </source>
</reference>
<keyword evidence="1" id="KW-0472">Membrane</keyword>
<evidence type="ECO:0000256" key="1">
    <source>
        <dbReference type="SAM" id="Phobius"/>
    </source>
</evidence>
<organism evidence="2 3">
    <name type="scientific">Canna indica</name>
    <name type="common">Indian-shot</name>
    <dbReference type="NCBI Taxonomy" id="4628"/>
    <lineage>
        <taxon>Eukaryota</taxon>
        <taxon>Viridiplantae</taxon>
        <taxon>Streptophyta</taxon>
        <taxon>Embryophyta</taxon>
        <taxon>Tracheophyta</taxon>
        <taxon>Spermatophyta</taxon>
        <taxon>Magnoliopsida</taxon>
        <taxon>Liliopsida</taxon>
        <taxon>Zingiberales</taxon>
        <taxon>Cannaceae</taxon>
        <taxon>Canna</taxon>
    </lineage>
</organism>
<keyword evidence="1" id="KW-0812">Transmembrane</keyword>
<keyword evidence="1" id="KW-1133">Transmembrane helix</keyword>